<dbReference type="GO" id="GO:0015074">
    <property type="term" value="P:DNA integration"/>
    <property type="evidence" value="ECO:0007669"/>
    <property type="project" value="UniProtKB-KW"/>
</dbReference>
<name>A0AA91EIZ5_9GAMM</name>
<keyword evidence="3 4" id="KW-0238">DNA-binding</keyword>
<proteinExistence type="inferred from homology"/>
<protein>
    <submittedName>
        <fullName evidence="7">Phage integrase</fullName>
    </submittedName>
</protein>
<dbReference type="Gene3D" id="1.10.150.130">
    <property type="match status" value="1"/>
</dbReference>
<dbReference type="Gene3D" id="3.30.160.390">
    <property type="entry name" value="Integrase, DNA-binding domain"/>
    <property type="match status" value="1"/>
</dbReference>
<dbReference type="AlphaFoldDB" id="A0AA91EIZ5"/>
<accession>A0AA91EIZ5</accession>
<feature type="region of interest" description="Disordered" evidence="5">
    <location>
        <begin position="1"/>
        <end position="20"/>
    </location>
</feature>
<evidence type="ECO:0000256" key="4">
    <source>
        <dbReference type="PROSITE-ProRule" id="PRU01248"/>
    </source>
</evidence>
<evidence type="ECO:0000313" key="8">
    <source>
        <dbReference type="Proteomes" id="UP000078431"/>
    </source>
</evidence>
<dbReference type="SUPFAM" id="SSF56349">
    <property type="entry name" value="DNA breaking-rejoining enzymes"/>
    <property type="match status" value="1"/>
</dbReference>
<evidence type="ECO:0000256" key="2">
    <source>
        <dbReference type="ARBA" id="ARBA00022908"/>
    </source>
</evidence>
<dbReference type="PANTHER" id="PTHR30629:SF9">
    <property type="entry name" value="PROTEIN INTB-RELATED"/>
    <property type="match status" value="1"/>
</dbReference>
<dbReference type="Pfam" id="PF22022">
    <property type="entry name" value="Phage_int_M"/>
    <property type="match status" value="1"/>
</dbReference>
<comment type="caution">
    <text evidence="7">The sequence shown here is derived from an EMBL/GenBank/DDBJ whole genome shotgun (WGS) entry which is preliminary data.</text>
</comment>
<dbReference type="Pfam" id="PF13356">
    <property type="entry name" value="Arm-DNA-bind_3"/>
    <property type="match status" value="1"/>
</dbReference>
<dbReference type="InterPro" id="IPR025166">
    <property type="entry name" value="Integrase_DNA_bind_dom"/>
</dbReference>
<comment type="similarity">
    <text evidence="1">Belongs to the 'phage' integrase family.</text>
</comment>
<dbReference type="InterPro" id="IPR044068">
    <property type="entry name" value="CB"/>
</dbReference>
<dbReference type="InterPro" id="IPR053876">
    <property type="entry name" value="Phage_int_M"/>
</dbReference>
<sequence>MAFGVYPETSLADARKKRDESRRLVAAGIDPREHKRAVREEQAKEAITFESVAREWHATNNKWSEEHSRRVLKSLEDNLFPAIGKRSIDSFSTRDLLVPIKVVEATGRLEVASRLQQRTNAIMRYAV</sequence>
<gene>
    <name evidence="7" type="ORF">M993_00989</name>
</gene>
<evidence type="ECO:0000313" key="7">
    <source>
        <dbReference type="EMBL" id="OAT60213.1"/>
    </source>
</evidence>
<dbReference type="Proteomes" id="UP000078431">
    <property type="component" value="Unassembled WGS sequence"/>
</dbReference>
<reference evidence="7 8" key="1">
    <citation type="submission" date="2016-04" db="EMBL/GenBank/DDBJ databases">
        <title>ATOL: Assembling a taxonomically balanced genome-scale reconstruction of the evolutionary history of the Enterobacteriaceae.</title>
        <authorList>
            <person name="Plunkett G.III."/>
            <person name="Neeno-Eckwall E.C."/>
            <person name="Glasner J.D."/>
            <person name="Perna N.T."/>
        </authorList>
    </citation>
    <scope>NUCLEOTIDE SEQUENCE [LARGE SCALE GENOMIC DNA]</scope>
    <source>
        <strain evidence="7 8">ATCC 12841</strain>
    </source>
</reference>
<dbReference type="InterPro" id="IPR038488">
    <property type="entry name" value="Integrase_DNA-bd_sf"/>
</dbReference>
<evidence type="ECO:0000256" key="1">
    <source>
        <dbReference type="ARBA" id="ARBA00008857"/>
    </source>
</evidence>
<dbReference type="InterPro" id="IPR011010">
    <property type="entry name" value="DNA_brk_join_enz"/>
</dbReference>
<dbReference type="InterPro" id="IPR010998">
    <property type="entry name" value="Integrase_recombinase_N"/>
</dbReference>
<evidence type="ECO:0000256" key="3">
    <source>
        <dbReference type="ARBA" id="ARBA00023125"/>
    </source>
</evidence>
<dbReference type="PROSITE" id="PS51900">
    <property type="entry name" value="CB"/>
    <property type="match status" value="1"/>
</dbReference>
<dbReference type="EMBL" id="LXEX01000016">
    <property type="protein sequence ID" value="OAT60213.1"/>
    <property type="molecule type" value="Genomic_DNA"/>
</dbReference>
<keyword evidence="8" id="KW-1185">Reference proteome</keyword>
<dbReference type="GO" id="GO:0003677">
    <property type="term" value="F:DNA binding"/>
    <property type="evidence" value="ECO:0007669"/>
    <property type="project" value="UniProtKB-UniRule"/>
</dbReference>
<feature type="domain" description="Core-binding (CB)" evidence="6">
    <location>
        <begin position="47"/>
        <end position="127"/>
    </location>
</feature>
<evidence type="ECO:0000256" key="5">
    <source>
        <dbReference type="SAM" id="MobiDB-lite"/>
    </source>
</evidence>
<dbReference type="PANTHER" id="PTHR30629">
    <property type="entry name" value="PROPHAGE INTEGRASE"/>
    <property type="match status" value="1"/>
</dbReference>
<keyword evidence="2" id="KW-0229">DNA integration</keyword>
<organism evidence="7 8">
    <name type="scientific">Obesumbacterium proteus ATCC 12841</name>
    <dbReference type="NCBI Taxonomy" id="1354268"/>
    <lineage>
        <taxon>Bacteria</taxon>
        <taxon>Pseudomonadati</taxon>
        <taxon>Pseudomonadota</taxon>
        <taxon>Gammaproteobacteria</taxon>
        <taxon>Enterobacterales</taxon>
        <taxon>Hafniaceae</taxon>
        <taxon>Obesumbacterium</taxon>
    </lineage>
</organism>
<evidence type="ECO:0000259" key="6">
    <source>
        <dbReference type="PROSITE" id="PS51900"/>
    </source>
</evidence>
<dbReference type="InterPro" id="IPR050808">
    <property type="entry name" value="Phage_Integrase"/>
</dbReference>